<dbReference type="PANTHER" id="PTHR42940">
    <property type="entry name" value="ALCOHOL DEHYDROGENASE 1-RELATED"/>
    <property type="match status" value="1"/>
</dbReference>
<gene>
    <name evidence="9" type="ORF">E8E12_000291</name>
</gene>
<dbReference type="InterPro" id="IPR011032">
    <property type="entry name" value="GroES-like_sf"/>
</dbReference>
<dbReference type="OrthoDB" id="1560166at2759"/>
<dbReference type="InterPro" id="IPR013154">
    <property type="entry name" value="ADH-like_N"/>
</dbReference>
<dbReference type="SUPFAM" id="SSF51735">
    <property type="entry name" value="NAD(P)-binding Rossmann-fold domains"/>
    <property type="match status" value="1"/>
</dbReference>
<dbReference type="InterPro" id="IPR013149">
    <property type="entry name" value="ADH-like_C"/>
</dbReference>
<dbReference type="GO" id="GO:0046872">
    <property type="term" value="F:metal ion binding"/>
    <property type="evidence" value="ECO:0007669"/>
    <property type="project" value="UniProtKB-KW"/>
</dbReference>
<comment type="similarity">
    <text evidence="2">Belongs to the zinc-containing alcohol dehydrogenase family.</text>
</comment>
<feature type="domain" description="Alcohol dehydrogenase-like N-terminal" evidence="8">
    <location>
        <begin position="3"/>
        <end position="84"/>
    </location>
</feature>
<protein>
    <recommendedName>
        <fullName evidence="11">Alcohol dehydrogenase</fullName>
    </recommendedName>
</protein>
<evidence type="ECO:0000256" key="1">
    <source>
        <dbReference type="ARBA" id="ARBA00001947"/>
    </source>
</evidence>
<evidence type="ECO:0000313" key="10">
    <source>
        <dbReference type="Proteomes" id="UP000758155"/>
    </source>
</evidence>
<evidence type="ECO:0000256" key="5">
    <source>
        <dbReference type="ARBA" id="ARBA00023002"/>
    </source>
</evidence>
<accession>A0A9P4WTV0</accession>
<dbReference type="AlphaFoldDB" id="A0A9P4WTV0"/>
<evidence type="ECO:0000256" key="6">
    <source>
        <dbReference type="ARBA" id="ARBA00023027"/>
    </source>
</evidence>
<reference evidence="9" key="1">
    <citation type="submission" date="2019-04" db="EMBL/GenBank/DDBJ databases">
        <title>Sequencing of skin fungus with MAO and IRED activity.</title>
        <authorList>
            <person name="Marsaioli A.J."/>
            <person name="Bonatto J.M.C."/>
            <person name="Reis Junior O."/>
        </authorList>
    </citation>
    <scope>NUCLEOTIDE SEQUENCE</scope>
    <source>
        <strain evidence="9">28M1</strain>
    </source>
</reference>
<keyword evidence="3" id="KW-0479">Metal-binding</keyword>
<keyword evidence="6" id="KW-0520">NAD</keyword>
<dbReference type="EMBL" id="SWKV01000018">
    <property type="protein sequence ID" value="KAF3041854.1"/>
    <property type="molecule type" value="Genomic_DNA"/>
</dbReference>
<keyword evidence="4" id="KW-0862">Zinc</keyword>
<evidence type="ECO:0000256" key="2">
    <source>
        <dbReference type="ARBA" id="ARBA00008072"/>
    </source>
</evidence>
<dbReference type="PANTHER" id="PTHR42940:SF7">
    <property type="entry name" value="ALCOHOL DEHYDROGENASE-LIKE N-TERMINAL DOMAIN-CONTAINING PROTEIN"/>
    <property type="match status" value="1"/>
</dbReference>
<dbReference type="Pfam" id="PF00107">
    <property type="entry name" value="ADH_zinc_N"/>
    <property type="match status" value="1"/>
</dbReference>
<sequence length="284" mass="30048">MASFPRIPGHEMIGDIVAVGVGEKKWQVGDRVGGAWHGGHDGTCKACNRGLFQMCDDAVANGINRDGGYAEYCTLRTEAAVRVPLDVDPAAYAPMLCAGVTTFNSLRNMNITAGDVVAVQGIGGLGHLAIQYARKMGFHTVALSTNESKRDFSKQLGANDYIDTTTEDATEALQKIGGASCIIVTAPSPEIMGPLVGGLGQLGKLLVLAAVGDVPIDTAKLMEKGASVHGWPAGHALDCEEAISFAQHQDVNCMVQKFPFDKVEEAVAHMESGKARFRCVLTME</sequence>
<dbReference type="InterPro" id="IPR036291">
    <property type="entry name" value="NAD(P)-bd_dom_sf"/>
</dbReference>
<comment type="cofactor">
    <cofactor evidence="1">
        <name>Zn(2+)</name>
        <dbReference type="ChEBI" id="CHEBI:29105"/>
    </cofactor>
</comment>
<evidence type="ECO:0000256" key="3">
    <source>
        <dbReference type="ARBA" id="ARBA00022723"/>
    </source>
</evidence>
<dbReference type="GO" id="GO:0005737">
    <property type="term" value="C:cytoplasm"/>
    <property type="evidence" value="ECO:0007669"/>
    <property type="project" value="TreeGrafter"/>
</dbReference>
<dbReference type="Gene3D" id="3.40.50.720">
    <property type="entry name" value="NAD(P)-binding Rossmann-like Domain"/>
    <property type="match status" value="1"/>
</dbReference>
<proteinExistence type="inferred from homology"/>
<dbReference type="GO" id="GO:0004022">
    <property type="term" value="F:alcohol dehydrogenase (NAD+) activity"/>
    <property type="evidence" value="ECO:0007669"/>
    <property type="project" value="TreeGrafter"/>
</dbReference>
<dbReference type="Pfam" id="PF08240">
    <property type="entry name" value="ADH_N"/>
    <property type="match status" value="1"/>
</dbReference>
<name>A0A9P4WTV0_9PLEO</name>
<evidence type="ECO:0000259" key="7">
    <source>
        <dbReference type="Pfam" id="PF00107"/>
    </source>
</evidence>
<keyword evidence="10" id="KW-1185">Reference proteome</keyword>
<evidence type="ECO:0000256" key="4">
    <source>
        <dbReference type="ARBA" id="ARBA00022833"/>
    </source>
</evidence>
<dbReference type="FunFam" id="3.40.50.720:FF:000039">
    <property type="entry name" value="Alcohol dehydrogenase AdhP"/>
    <property type="match status" value="1"/>
</dbReference>
<keyword evidence="5" id="KW-0560">Oxidoreductase</keyword>
<evidence type="ECO:0000259" key="8">
    <source>
        <dbReference type="Pfam" id="PF08240"/>
    </source>
</evidence>
<evidence type="ECO:0008006" key="11">
    <source>
        <dbReference type="Google" id="ProtNLM"/>
    </source>
</evidence>
<dbReference type="Proteomes" id="UP000758155">
    <property type="component" value="Unassembled WGS sequence"/>
</dbReference>
<comment type="caution">
    <text evidence="9">The sequence shown here is derived from an EMBL/GenBank/DDBJ whole genome shotgun (WGS) entry which is preliminary data.</text>
</comment>
<feature type="domain" description="Alcohol dehydrogenase-like C-terminal" evidence="7">
    <location>
        <begin position="124"/>
        <end position="246"/>
    </location>
</feature>
<dbReference type="Gene3D" id="3.90.180.10">
    <property type="entry name" value="Medium-chain alcohol dehydrogenases, catalytic domain"/>
    <property type="match status" value="1"/>
</dbReference>
<evidence type="ECO:0000313" key="9">
    <source>
        <dbReference type="EMBL" id="KAF3041854.1"/>
    </source>
</evidence>
<organism evidence="9 10">
    <name type="scientific">Didymella heteroderae</name>
    <dbReference type="NCBI Taxonomy" id="1769908"/>
    <lineage>
        <taxon>Eukaryota</taxon>
        <taxon>Fungi</taxon>
        <taxon>Dikarya</taxon>
        <taxon>Ascomycota</taxon>
        <taxon>Pezizomycotina</taxon>
        <taxon>Dothideomycetes</taxon>
        <taxon>Pleosporomycetidae</taxon>
        <taxon>Pleosporales</taxon>
        <taxon>Pleosporineae</taxon>
        <taxon>Didymellaceae</taxon>
        <taxon>Didymella</taxon>
    </lineage>
</organism>
<dbReference type="SUPFAM" id="SSF50129">
    <property type="entry name" value="GroES-like"/>
    <property type="match status" value="1"/>
</dbReference>